<protein>
    <recommendedName>
        <fullName evidence="4">Cysteine-rich CWC family protein</fullName>
    </recommendedName>
</protein>
<keyword evidence="3" id="KW-1185">Reference proteome</keyword>
<proteinExistence type="predicted"/>
<dbReference type="Proteomes" id="UP000017640">
    <property type="component" value="Chromosome"/>
</dbReference>
<dbReference type="Pfam" id="PF14375">
    <property type="entry name" value="Cys_rich_CWC"/>
    <property type="match status" value="1"/>
</dbReference>
<gene>
    <name evidence="2" type="ORF">SPICUR_09035</name>
</gene>
<reference evidence="2 3" key="1">
    <citation type="journal article" date="2013" name="BMC Genomics">
        <title>Genomes of "Spiribacter", a streamlined, successful halophilic bacterium.</title>
        <authorList>
            <person name="Lopez-Perez M."/>
            <person name="Ghai R."/>
            <person name="Leon M.J."/>
            <person name="Rodriguez-Olmos A."/>
            <person name="Copa-Patino J.L."/>
            <person name="Soliveri J."/>
            <person name="Sanchez-Porro C."/>
            <person name="Ventosa A."/>
            <person name="Rodriguez-Valera F."/>
        </authorList>
    </citation>
    <scope>NUCLEOTIDE SEQUENCE [LARGE SCALE GENOMIC DNA]</scope>
    <source>
        <strain evidence="2 3">UAH-SP71</strain>
    </source>
</reference>
<dbReference type="STRING" id="1335757.SPICUR_09035"/>
<sequence length="89" mass="10029">MPVRAGGLMPEHEPKRCPRCGNDFECRLGTIHRCQCVDIMLGDDMRESIAATYDDCLCRACLLELAETPTRATTSQARRVSRYHGQTKD</sequence>
<dbReference type="HOGENOM" id="CLU_2453119_0_0_6"/>
<dbReference type="KEGG" id="spiu:SPICUR_09035"/>
<dbReference type="InterPro" id="IPR032720">
    <property type="entry name" value="Cys_rich_CWC"/>
</dbReference>
<dbReference type="eggNOG" id="ENOG5033E5G">
    <property type="taxonomic scope" value="Bacteria"/>
</dbReference>
<evidence type="ECO:0008006" key="4">
    <source>
        <dbReference type="Google" id="ProtNLM"/>
    </source>
</evidence>
<dbReference type="RefSeq" id="WP_023368214.1">
    <property type="nucleotide sequence ID" value="NC_022664.1"/>
</dbReference>
<dbReference type="EMBL" id="CP005990">
    <property type="protein sequence ID" value="AGY92728.1"/>
    <property type="molecule type" value="Genomic_DNA"/>
</dbReference>
<evidence type="ECO:0000313" key="3">
    <source>
        <dbReference type="Proteomes" id="UP000017640"/>
    </source>
</evidence>
<name>U5T8I8_9GAMM</name>
<evidence type="ECO:0000313" key="2">
    <source>
        <dbReference type="EMBL" id="AGY92728.1"/>
    </source>
</evidence>
<dbReference type="AlphaFoldDB" id="U5T8I8"/>
<accession>U5T8I8</accession>
<feature type="region of interest" description="Disordered" evidence="1">
    <location>
        <begin position="70"/>
        <end position="89"/>
    </location>
</feature>
<organism evidence="2 3">
    <name type="scientific">Spiribacter curvatus</name>
    <dbReference type="NCBI Taxonomy" id="1335757"/>
    <lineage>
        <taxon>Bacteria</taxon>
        <taxon>Pseudomonadati</taxon>
        <taxon>Pseudomonadota</taxon>
        <taxon>Gammaproteobacteria</taxon>
        <taxon>Chromatiales</taxon>
        <taxon>Ectothiorhodospiraceae</taxon>
        <taxon>Spiribacter</taxon>
    </lineage>
</organism>
<dbReference type="OrthoDB" id="9800168at2"/>
<evidence type="ECO:0000256" key="1">
    <source>
        <dbReference type="SAM" id="MobiDB-lite"/>
    </source>
</evidence>